<evidence type="ECO:0000313" key="3">
    <source>
        <dbReference type="Proteomes" id="UP000007881"/>
    </source>
</evidence>
<dbReference type="InterPro" id="IPR029044">
    <property type="entry name" value="Nucleotide-diphossugar_trans"/>
</dbReference>
<dbReference type="InterPro" id="IPR013446">
    <property type="entry name" value="G1P_cyt_trans-like"/>
</dbReference>
<dbReference type="KEGG" id="phm:PSMK_02730"/>
<evidence type="ECO:0000313" key="2">
    <source>
        <dbReference type="EMBL" id="BAM02432.1"/>
    </source>
</evidence>
<protein>
    <submittedName>
        <fullName evidence="2">Glucose-1-phosphate cytidylyltransferase</fullName>
        <ecNumber evidence="2">2.7.7.33</ecNumber>
    </submittedName>
</protein>
<dbReference type="EC" id="2.7.7.33" evidence="2"/>
<dbReference type="Proteomes" id="UP000007881">
    <property type="component" value="Chromosome"/>
</dbReference>
<dbReference type="Gene3D" id="3.90.550.10">
    <property type="entry name" value="Spore Coat Polysaccharide Biosynthesis Protein SpsA, Chain A"/>
    <property type="match status" value="1"/>
</dbReference>
<dbReference type="eggNOG" id="COG1208">
    <property type="taxonomic scope" value="Bacteria"/>
</dbReference>
<dbReference type="RefSeq" id="WP_014435652.1">
    <property type="nucleotide sequence ID" value="NC_017080.1"/>
</dbReference>
<dbReference type="PANTHER" id="PTHR47183:SF1">
    <property type="entry name" value="GLUCOSE-1-PHOSPHATE CYTIDYLYLTRANSFERASE"/>
    <property type="match status" value="1"/>
</dbReference>
<gene>
    <name evidence="2" type="primary">rfbF</name>
    <name evidence="2" type="ordered locus">PSMK_02730</name>
</gene>
<evidence type="ECO:0000259" key="1">
    <source>
        <dbReference type="Pfam" id="PF00483"/>
    </source>
</evidence>
<dbReference type="PATRIC" id="fig|1142394.8.peg.279"/>
<dbReference type="EMBL" id="AP012338">
    <property type="protein sequence ID" value="BAM02432.1"/>
    <property type="molecule type" value="Genomic_DNA"/>
</dbReference>
<keyword evidence="2" id="KW-0808">Transferase</keyword>
<dbReference type="Pfam" id="PF00483">
    <property type="entry name" value="NTP_transferase"/>
    <property type="match status" value="1"/>
</dbReference>
<proteinExistence type="predicted"/>
<dbReference type="OrthoDB" id="9801899at2"/>
<dbReference type="PANTHER" id="PTHR47183">
    <property type="entry name" value="GLUCOSE-1-PHOSPHATE CYTIDYLYLTRANSFERASE-RELATED"/>
    <property type="match status" value="1"/>
</dbReference>
<keyword evidence="3" id="KW-1185">Reference proteome</keyword>
<dbReference type="STRING" id="1142394.PSMK_02730"/>
<organism evidence="2 3">
    <name type="scientific">Phycisphaera mikurensis (strain NBRC 102666 / KCTC 22515 / FYK2301M01)</name>
    <dbReference type="NCBI Taxonomy" id="1142394"/>
    <lineage>
        <taxon>Bacteria</taxon>
        <taxon>Pseudomonadati</taxon>
        <taxon>Planctomycetota</taxon>
        <taxon>Phycisphaerae</taxon>
        <taxon>Phycisphaerales</taxon>
        <taxon>Phycisphaeraceae</taxon>
        <taxon>Phycisphaera</taxon>
    </lineage>
</organism>
<dbReference type="HOGENOM" id="CLU_029499_10_0_0"/>
<dbReference type="InterPro" id="IPR005835">
    <property type="entry name" value="NTP_transferase_dom"/>
</dbReference>
<sequence length="275" mass="30827">MPEAQPADVPVFVLCGGLGTRFREQTEFRPKPMIEIGGYPILWHILTTYARHGFKKFVLCSGYKSESIKAYFLDYSALNSDFTVKLGSRGDDSLTVHSVDHDQDWEVTVAFTGELTMTGGRIAMATSKYLGDAEHFAVTYGDGVTDADFSAEFAQHLAHDKLGTVLGVNPPSRFGELKLAGEEVTEFAEKPDLDDTWINGGYFFFRKGFADRLTQGDDSLVLEKEPLIQLARDGQLTMFKHKGFWQCMDTQRDWDGLNKLWQSGEAPWMKGPVSR</sequence>
<name>I0IAZ4_PHYMF</name>
<feature type="domain" description="Nucleotidyl transferase" evidence="1">
    <location>
        <begin position="13"/>
        <end position="220"/>
    </location>
</feature>
<accession>I0IAZ4</accession>
<keyword evidence="2" id="KW-0548">Nucleotidyltransferase</keyword>
<reference evidence="2 3" key="1">
    <citation type="submission" date="2012-02" db="EMBL/GenBank/DDBJ databases">
        <title>Complete genome sequence of Phycisphaera mikurensis NBRC 102666.</title>
        <authorList>
            <person name="Ankai A."/>
            <person name="Hosoyama A."/>
            <person name="Terui Y."/>
            <person name="Sekine M."/>
            <person name="Fukai R."/>
            <person name="Kato Y."/>
            <person name="Nakamura S."/>
            <person name="Yamada-Narita S."/>
            <person name="Kawakoshi A."/>
            <person name="Fukunaga Y."/>
            <person name="Yamazaki S."/>
            <person name="Fujita N."/>
        </authorList>
    </citation>
    <scope>NUCLEOTIDE SEQUENCE [LARGE SCALE GENOMIC DNA]</scope>
    <source>
        <strain evidence="3">NBRC 102666 / KCTC 22515 / FYK2301M01</strain>
    </source>
</reference>
<dbReference type="SUPFAM" id="SSF53448">
    <property type="entry name" value="Nucleotide-diphospho-sugar transferases"/>
    <property type="match status" value="1"/>
</dbReference>
<dbReference type="AlphaFoldDB" id="I0IAZ4"/>
<dbReference type="GO" id="GO:0047343">
    <property type="term" value="F:glucose-1-phosphate cytidylyltransferase activity"/>
    <property type="evidence" value="ECO:0007669"/>
    <property type="project" value="UniProtKB-EC"/>
</dbReference>